<protein>
    <submittedName>
        <fullName evidence="2">Uncharacterized protein</fullName>
    </submittedName>
</protein>
<accession>A0A9D1MDI1</accession>
<sequence length="163" mass="18466">MADNELMVLIYETMQKQLNQFKDSRVVMQTLCNRVGELEKLVGELCEHSKKIDERLSAAEGSLKSLRDITGSNNKLTDSINAMRGTLGTVVAPGITLVGNTHKEIKQSIRDLTVVHKQVMDEFEQYELRLAQLEDEIRRMMRRQLLKSDLGEEKDTEGGTENG</sequence>
<evidence type="ECO:0000313" key="3">
    <source>
        <dbReference type="Proteomes" id="UP000824109"/>
    </source>
</evidence>
<organism evidence="2 3">
    <name type="scientific">Candidatus Ornithomonoglobus merdipullorum</name>
    <dbReference type="NCBI Taxonomy" id="2840895"/>
    <lineage>
        <taxon>Bacteria</taxon>
        <taxon>Bacillati</taxon>
        <taxon>Bacillota</taxon>
        <taxon>Clostridia</taxon>
        <taxon>Candidatus Ornithomonoglobus</taxon>
    </lineage>
</organism>
<keyword evidence="1" id="KW-0175">Coiled coil</keyword>
<gene>
    <name evidence="2" type="ORF">IAA61_10605</name>
</gene>
<dbReference type="EMBL" id="DVNB01000108">
    <property type="protein sequence ID" value="HIU58241.1"/>
    <property type="molecule type" value="Genomic_DNA"/>
</dbReference>
<proteinExistence type="predicted"/>
<dbReference type="Proteomes" id="UP000824109">
    <property type="component" value="Unassembled WGS sequence"/>
</dbReference>
<name>A0A9D1MDI1_9FIRM</name>
<feature type="coiled-coil region" evidence="1">
    <location>
        <begin position="116"/>
        <end position="143"/>
    </location>
</feature>
<dbReference type="AlphaFoldDB" id="A0A9D1MDI1"/>
<evidence type="ECO:0000313" key="2">
    <source>
        <dbReference type="EMBL" id="HIU58241.1"/>
    </source>
</evidence>
<reference evidence="2" key="2">
    <citation type="journal article" date="2021" name="PeerJ">
        <title>Extensive microbial diversity within the chicken gut microbiome revealed by metagenomics and culture.</title>
        <authorList>
            <person name="Gilroy R."/>
            <person name="Ravi A."/>
            <person name="Getino M."/>
            <person name="Pursley I."/>
            <person name="Horton D.L."/>
            <person name="Alikhan N.F."/>
            <person name="Baker D."/>
            <person name="Gharbi K."/>
            <person name="Hall N."/>
            <person name="Watson M."/>
            <person name="Adriaenssens E.M."/>
            <person name="Foster-Nyarko E."/>
            <person name="Jarju S."/>
            <person name="Secka A."/>
            <person name="Antonio M."/>
            <person name="Oren A."/>
            <person name="Chaudhuri R.R."/>
            <person name="La Ragione R."/>
            <person name="Hildebrand F."/>
            <person name="Pallen M.J."/>
        </authorList>
    </citation>
    <scope>NUCLEOTIDE SEQUENCE</scope>
    <source>
        <strain evidence="2">USAMLcec3-3695</strain>
    </source>
</reference>
<evidence type="ECO:0000256" key="1">
    <source>
        <dbReference type="SAM" id="Coils"/>
    </source>
</evidence>
<reference evidence="2" key="1">
    <citation type="submission" date="2020-10" db="EMBL/GenBank/DDBJ databases">
        <authorList>
            <person name="Gilroy R."/>
        </authorList>
    </citation>
    <scope>NUCLEOTIDE SEQUENCE</scope>
    <source>
        <strain evidence="2">USAMLcec3-3695</strain>
    </source>
</reference>
<comment type="caution">
    <text evidence="2">The sequence shown here is derived from an EMBL/GenBank/DDBJ whole genome shotgun (WGS) entry which is preliminary data.</text>
</comment>